<evidence type="ECO:0000313" key="2">
    <source>
        <dbReference type="Proteomes" id="UP000663879"/>
    </source>
</evidence>
<dbReference type="EMBL" id="CAJNOC010006361">
    <property type="protein sequence ID" value="CAF1076143.1"/>
    <property type="molecule type" value="Genomic_DNA"/>
</dbReference>
<keyword evidence="2" id="KW-1185">Reference proteome</keyword>
<organism evidence="1 2">
    <name type="scientific">Brachionus calyciflorus</name>
    <dbReference type="NCBI Taxonomy" id="104777"/>
    <lineage>
        <taxon>Eukaryota</taxon>
        <taxon>Metazoa</taxon>
        <taxon>Spiralia</taxon>
        <taxon>Gnathifera</taxon>
        <taxon>Rotifera</taxon>
        <taxon>Eurotatoria</taxon>
        <taxon>Monogononta</taxon>
        <taxon>Pseudotrocha</taxon>
        <taxon>Ploima</taxon>
        <taxon>Brachionidae</taxon>
        <taxon>Brachionus</taxon>
    </lineage>
</organism>
<proteinExistence type="predicted"/>
<dbReference type="AlphaFoldDB" id="A0A814MBQ3"/>
<name>A0A814MBQ3_9BILA</name>
<gene>
    <name evidence="1" type="ORF">OXX778_LOCUS19971</name>
</gene>
<protein>
    <submittedName>
        <fullName evidence="1">Uncharacterized protein</fullName>
    </submittedName>
</protein>
<evidence type="ECO:0000313" key="1">
    <source>
        <dbReference type="EMBL" id="CAF1076143.1"/>
    </source>
</evidence>
<dbReference type="OrthoDB" id="10542456at2759"/>
<comment type="caution">
    <text evidence="1">The sequence shown here is derived from an EMBL/GenBank/DDBJ whole genome shotgun (WGS) entry which is preliminary data.</text>
</comment>
<dbReference type="Proteomes" id="UP000663879">
    <property type="component" value="Unassembled WGS sequence"/>
</dbReference>
<accession>A0A814MBQ3</accession>
<reference evidence="1" key="1">
    <citation type="submission" date="2021-02" db="EMBL/GenBank/DDBJ databases">
        <authorList>
            <person name="Nowell W R."/>
        </authorList>
    </citation>
    <scope>NUCLEOTIDE SEQUENCE</scope>
    <source>
        <strain evidence="1">Ploen Becks lab</strain>
    </source>
</reference>
<sequence length="174" mass="20007">MSLSRIETLANLKESCAIYSVLVAFPDDKSKLINAETVEGLITHLKNTPCMLSFWDEASKFFGSFGLKKVGDADRHSNFIKYVLNEQNNNDDSLIQRFNICAQKPVFLKTDEILNRPEKRYSLSVLFYTIYRLNDVPFAYVLDENANNTFYPYTTDLKNIQIHFILMTPSLGNN</sequence>